<dbReference type="Proteomes" id="UP000019591">
    <property type="component" value="Chromosome"/>
</dbReference>
<dbReference type="KEGG" id="eac:EAL2_c16630"/>
<evidence type="ECO:0000313" key="2">
    <source>
        <dbReference type="Proteomes" id="UP000019591"/>
    </source>
</evidence>
<name>W8TGJ5_PEPAC</name>
<protein>
    <submittedName>
        <fullName evidence="1">Uncharacterized protein</fullName>
    </submittedName>
</protein>
<dbReference type="RefSeq" id="WP_025435929.1">
    <property type="nucleotide sequence ID" value="NZ_CP007452.1"/>
</dbReference>
<dbReference type="HOGENOM" id="CLU_2934582_0_0_9"/>
<dbReference type="STRING" id="1286171.EAL2_c16630"/>
<sequence>MFIRLAEFYDWFEAEGYYDINYEAINPKKRNRNVTMIMPITKLYSVYIAEFEIINHKKST</sequence>
<accession>W8TGJ5</accession>
<gene>
    <name evidence="1" type="ORF">EAL2_c16630</name>
</gene>
<organism evidence="1 2">
    <name type="scientific">Peptoclostridium acidaminophilum DSM 3953</name>
    <dbReference type="NCBI Taxonomy" id="1286171"/>
    <lineage>
        <taxon>Bacteria</taxon>
        <taxon>Bacillati</taxon>
        <taxon>Bacillota</taxon>
        <taxon>Clostridia</taxon>
        <taxon>Peptostreptococcales</taxon>
        <taxon>Peptoclostridiaceae</taxon>
        <taxon>Peptoclostridium</taxon>
    </lineage>
</organism>
<dbReference type="OrthoDB" id="10015666at2"/>
<evidence type="ECO:0000313" key="1">
    <source>
        <dbReference type="EMBL" id="AHM56958.1"/>
    </source>
</evidence>
<proteinExistence type="predicted"/>
<dbReference type="EMBL" id="CP007452">
    <property type="protein sequence ID" value="AHM56958.1"/>
    <property type="molecule type" value="Genomic_DNA"/>
</dbReference>
<dbReference type="AlphaFoldDB" id="W8TGJ5"/>
<keyword evidence="2" id="KW-1185">Reference proteome</keyword>
<dbReference type="PATRIC" id="fig|1286171.3.peg.1614"/>
<reference evidence="1 2" key="1">
    <citation type="journal article" date="2014" name="Genome Announc.">
        <title>Complete Genome Sequence of Amino Acid-Utilizing Eubacterium acidaminophilum al-2 (DSM 3953).</title>
        <authorList>
            <person name="Poehlein A."/>
            <person name="Andreesen J.R."/>
            <person name="Daniel R."/>
        </authorList>
    </citation>
    <scope>NUCLEOTIDE SEQUENCE [LARGE SCALE GENOMIC DNA]</scope>
    <source>
        <strain evidence="1 2">DSM 3953</strain>
    </source>
</reference>